<dbReference type="OMA" id="AFIWING"/>
<gene>
    <name evidence="7" type="ORF">TCM_031285</name>
</gene>
<proteinExistence type="predicted"/>
<sequence length="315" mass="35691">MMSSSEFNSLSRLLVFLCLALQYINGTDTPEQGQSITFSKTVISAGMKFELGFFSPRNSSRYYVGIWFKFKVSTRTVVWVANREYPFLRNTSIFAINPDGNIVISDGRISYMLTNMTTSGNTYAMLKDSLHARLLDSGNLTLHDQISLEVLWQSFNYPSDTILPGMNLGNDRRYGVTWSVVSWRNADDPAPGSFSLELHSDKFNDSLIIMQGSKIYWTIPLNNFLRWCWACLGSLKLQTWSEDDQRCCLKGFKPISGNALSKIETSKGSVRVTNLQCRVQQIVSQFAGTAALALLILMIINLGAWDKLNKWYQER</sequence>
<keyword evidence="7" id="KW-0808">Transferase</keyword>
<keyword evidence="4" id="KW-0472">Membrane</keyword>
<keyword evidence="8" id="KW-1185">Reference proteome</keyword>
<dbReference type="Gene3D" id="2.90.10.10">
    <property type="entry name" value="Bulb-type lectin domain"/>
    <property type="match status" value="1"/>
</dbReference>
<organism evidence="7 8">
    <name type="scientific">Theobroma cacao</name>
    <name type="common">Cacao</name>
    <name type="synonym">Cocoa</name>
    <dbReference type="NCBI Taxonomy" id="3641"/>
    <lineage>
        <taxon>Eukaryota</taxon>
        <taxon>Viridiplantae</taxon>
        <taxon>Streptophyta</taxon>
        <taxon>Embryophyta</taxon>
        <taxon>Tracheophyta</taxon>
        <taxon>Spermatophyta</taxon>
        <taxon>Magnoliopsida</taxon>
        <taxon>eudicotyledons</taxon>
        <taxon>Gunneridae</taxon>
        <taxon>Pentapetalae</taxon>
        <taxon>rosids</taxon>
        <taxon>malvids</taxon>
        <taxon>Malvales</taxon>
        <taxon>Malvaceae</taxon>
        <taxon>Byttnerioideae</taxon>
        <taxon>Theobroma</taxon>
    </lineage>
</organism>
<accession>A0A061F5Y9</accession>
<dbReference type="eggNOG" id="ENOG502RCRG">
    <property type="taxonomic scope" value="Eukaryota"/>
</dbReference>
<dbReference type="Gramene" id="EOY12750">
    <property type="protein sequence ID" value="EOY12750"/>
    <property type="gene ID" value="TCM_031285"/>
</dbReference>
<feature type="chain" id="PRO_5001602252" evidence="5">
    <location>
        <begin position="27"/>
        <end position="315"/>
    </location>
</feature>
<dbReference type="SUPFAM" id="SSF51110">
    <property type="entry name" value="alpha-D-mannose-specific plant lectins"/>
    <property type="match status" value="1"/>
</dbReference>
<keyword evidence="3" id="KW-0325">Glycoprotein</keyword>
<dbReference type="PANTHER" id="PTHR32444:SF242">
    <property type="entry name" value="G-TYPE LECTIN S-RECEPTOR-LIKE SERINE_THREONINE-PROTEIN KINASE RKS1"/>
    <property type="match status" value="1"/>
</dbReference>
<evidence type="ECO:0000256" key="4">
    <source>
        <dbReference type="SAM" id="Phobius"/>
    </source>
</evidence>
<dbReference type="GO" id="GO:0016301">
    <property type="term" value="F:kinase activity"/>
    <property type="evidence" value="ECO:0007669"/>
    <property type="project" value="UniProtKB-KW"/>
</dbReference>
<dbReference type="PROSITE" id="PS50927">
    <property type="entry name" value="BULB_LECTIN"/>
    <property type="match status" value="1"/>
</dbReference>
<feature type="transmembrane region" description="Helical" evidence="4">
    <location>
        <begin position="286"/>
        <end position="305"/>
    </location>
</feature>
<evidence type="ECO:0000256" key="1">
    <source>
        <dbReference type="ARBA" id="ARBA00022729"/>
    </source>
</evidence>
<evidence type="ECO:0000256" key="2">
    <source>
        <dbReference type="ARBA" id="ARBA00023157"/>
    </source>
</evidence>
<dbReference type="SMART" id="SM00108">
    <property type="entry name" value="B_lectin"/>
    <property type="match status" value="1"/>
</dbReference>
<evidence type="ECO:0000313" key="7">
    <source>
        <dbReference type="EMBL" id="EOY12750.1"/>
    </source>
</evidence>
<feature type="domain" description="Bulb-type lectin" evidence="6">
    <location>
        <begin position="27"/>
        <end position="155"/>
    </location>
</feature>
<keyword evidence="4" id="KW-1133">Transmembrane helix</keyword>
<keyword evidence="7" id="KW-0675">Receptor</keyword>
<evidence type="ECO:0000313" key="8">
    <source>
        <dbReference type="Proteomes" id="UP000026915"/>
    </source>
</evidence>
<name>A0A061F5Y9_THECC</name>
<dbReference type="Proteomes" id="UP000026915">
    <property type="component" value="Chromosome 7"/>
</dbReference>
<dbReference type="InterPro" id="IPR001480">
    <property type="entry name" value="Bulb-type_lectin_dom"/>
</dbReference>
<dbReference type="HOGENOM" id="CLU_000288_116_0_1"/>
<dbReference type="EMBL" id="CM001885">
    <property type="protein sequence ID" value="EOY12750.1"/>
    <property type="molecule type" value="Genomic_DNA"/>
</dbReference>
<evidence type="ECO:0000259" key="6">
    <source>
        <dbReference type="PROSITE" id="PS50927"/>
    </source>
</evidence>
<dbReference type="InterPro" id="IPR036426">
    <property type="entry name" value="Bulb-type_lectin_dom_sf"/>
</dbReference>
<evidence type="ECO:0000256" key="3">
    <source>
        <dbReference type="ARBA" id="ARBA00023180"/>
    </source>
</evidence>
<keyword evidence="4" id="KW-0812">Transmembrane</keyword>
<feature type="signal peptide" evidence="5">
    <location>
        <begin position="1"/>
        <end position="26"/>
    </location>
</feature>
<protein>
    <submittedName>
        <fullName evidence="7">Receptor kinase 3-like protein</fullName>
    </submittedName>
</protein>
<dbReference type="STRING" id="3641.A0A061F5Y9"/>
<dbReference type="InParanoid" id="A0A061F5Y9"/>
<dbReference type="AlphaFoldDB" id="A0A061F5Y9"/>
<reference evidence="7 8" key="1">
    <citation type="journal article" date="2013" name="Genome Biol.">
        <title>The genome sequence of the most widely cultivated cacao type and its use to identify candidate genes regulating pod color.</title>
        <authorList>
            <person name="Motamayor J.C."/>
            <person name="Mockaitis K."/>
            <person name="Schmutz J."/>
            <person name="Haiminen N."/>
            <person name="Iii D.L."/>
            <person name="Cornejo O."/>
            <person name="Findley S.D."/>
            <person name="Zheng P."/>
            <person name="Utro F."/>
            <person name="Royaert S."/>
            <person name="Saski C."/>
            <person name="Jenkins J."/>
            <person name="Podicheti R."/>
            <person name="Zhao M."/>
            <person name="Scheffler B.E."/>
            <person name="Stack J.C."/>
            <person name="Feltus F.A."/>
            <person name="Mustiga G.M."/>
            <person name="Amores F."/>
            <person name="Phillips W."/>
            <person name="Marelli J.P."/>
            <person name="May G.D."/>
            <person name="Shapiro H."/>
            <person name="Ma J."/>
            <person name="Bustamante C.D."/>
            <person name="Schnell R.J."/>
            <person name="Main D."/>
            <person name="Gilbert D."/>
            <person name="Parida L."/>
            <person name="Kuhn D.N."/>
        </authorList>
    </citation>
    <scope>NUCLEOTIDE SEQUENCE [LARGE SCALE GENOMIC DNA]</scope>
    <source>
        <strain evidence="8">cv. Matina 1-6</strain>
    </source>
</reference>
<evidence type="ECO:0000256" key="5">
    <source>
        <dbReference type="SAM" id="SignalP"/>
    </source>
</evidence>
<dbReference type="CDD" id="cd00028">
    <property type="entry name" value="B_lectin"/>
    <property type="match status" value="1"/>
</dbReference>
<dbReference type="Pfam" id="PF01453">
    <property type="entry name" value="B_lectin"/>
    <property type="match status" value="1"/>
</dbReference>
<keyword evidence="1 5" id="KW-0732">Signal</keyword>
<keyword evidence="2" id="KW-1015">Disulfide bond</keyword>
<dbReference type="PANTHER" id="PTHR32444">
    <property type="entry name" value="BULB-TYPE LECTIN DOMAIN-CONTAINING PROTEIN"/>
    <property type="match status" value="1"/>
</dbReference>
<keyword evidence="7" id="KW-0418">Kinase</keyword>